<keyword evidence="3" id="KW-1185">Reference proteome</keyword>
<evidence type="ECO:0000259" key="1">
    <source>
        <dbReference type="PROSITE" id="PS50104"/>
    </source>
</evidence>
<feature type="domain" description="TIR" evidence="1">
    <location>
        <begin position="1"/>
        <end position="124"/>
    </location>
</feature>
<dbReference type="Gene3D" id="3.40.50.10140">
    <property type="entry name" value="Toll/interleukin-1 receptor homology (TIR) domain"/>
    <property type="match status" value="1"/>
</dbReference>
<reference evidence="2 3" key="1">
    <citation type="submission" date="2020-08" db="EMBL/GenBank/DDBJ databases">
        <title>Genomic Encyclopedia of Type Strains, Phase III (KMG-III): the genomes of soil and plant-associated and newly described type strains.</title>
        <authorList>
            <person name="Whitman W."/>
        </authorList>
    </citation>
    <scope>NUCLEOTIDE SEQUENCE [LARGE SCALE GENOMIC DNA]</scope>
    <source>
        <strain evidence="2 3">CECT 8960</strain>
    </source>
</reference>
<dbReference type="PROSITE" id="PS50104">
    <property type="entry name" value="TIR"/>
    <property type="match status" value="1"/>
</dbReference>
<gene>
    <name evidence="2" type="ORF">FHR82_008335</name>
</gene>
<dbReference type="SUPFAM" id="SSF52200">
    <property type="entry name" value="Toll/Interleukin receptor TIR domain"/>
    <property type="match status" value="1"/>
</dbReference>
<dbReference type="Pfam" id="PF13676">
    <property type="entry name" value="TIR_2"/>
    <property type="match status" value="1"/>
</dbReference>
<protein>
    <submittedName>
        <fullName evidence="2">Tetratricopeptide (TPR) repeat protein</fullName>
    </submittedName>
</protein>
<dbReference type="GO" id="GO:0007165">
    <property type="term" value="P:signal transduction"/>
    <property type="evidence" value="ECO:0007669"/>
    <property type="project" value="InterPro"/>
</dbReference>
<proteinExistence type="predicted"/>
<dbReference type="InterPro" id="IPR000157">
    <property type="entry name" value="TIR_dom"/>
</dbReference>
<comment type="caution">
    <text evidence="2">The sequence shown here is derived from an EMBL/GenBank/DDBJ whole genome shotgun (WGS) entry which is preliminary data.</text>
</comment>
<dbReference type="Proteomes" id="UP000520767">
    <property type="component" value="Unassembled WGS sequence"/>
</dbReference>
<sequence length="504" mass="55973">MNVHLAPLVREGLIDLWSDRAIAPGSDWERDIEREVAVADIVLLLVTPDFVASVYCFEKELAEVLRRHEEDGVLILPVLVKPVDLATMPFAKFQALPLDLRPVSAWPDPDEAWLQVARGIRQAVDDISRGRVSFPAQRTDEPRTTLGREPHAYYGTGNCVVDGPVADVEWVPLNEDVDDTRFDNLVPLNRRHRARSDGPRRAHFRFGIDLIAENLFHSARKHFHAGVPALAFGCARLGDVLASHYPYAFEAHEGDEWAFLAQSLFYLPYRQNKALLDATLQRIRKRLAINSNCPDAGRAALLLAVANLYQDLGKWATAEELYDQVLAHKPAPFMQVAAIRRRAVGRIFRGATHQAMERDFRRVGDYETSADLAVSLAISQGWWHLAHARPEQALRLLEPFDDDEAVHSPHNSIELKLTQASALIALGLGCGAQLRFVEERARGTAHLRPVFTEYIAPLILSTRLADAVESHAGTVVAPAGLDATADALLTARGTTVAGRPIWVD</sequence>
<organism evidence="2 3">
    <name type="scientific">Actinophytocola algeriensis</name>
    <dbReference type="NCBI Taxonomy" id="1768010"/>
    <lineage>
        <taxon>Bacteria</taxon>
        <taxon>Bacillati</taxon>
        <taxon>Actinomycetota</taxon>
        <taxon>Actinomycetes</taxon>
        <taxon>Pseudonocardiales</taxon>
        <taxon>Pseudonocardiaceae</taxon>
    </lineage>
</organism>
<evidence type="ECO:0000313" key="3">
    <source>
        <dbReference type="Proteomes" id="UP000520767"/>
    </source>
</evidence>
<evidence type="ECO:0000313" key="2">
    <source>
        <dbReference type="EMBL" id="MBB4912064.1"/>
    </source>
</evidence>
<dbReference type="EMBL" id="JACHJQ010000011">
    <property type="protein sequence ID" value="MBB4912064.1"/>
    <property type="molecule type" value="Genomic_DNA"/>
</dbReference>
<dbReference type="InterPro" id="IPR035897">
    <property type="entry name" value="Toll_tir_struct_dom_sf"/>
</dbReference>
<dbReference type="AlphaFoldDB" id="A0A7W7QEY1"/>
<name>A0A7W7QEY1_9PSEU</name>
<accession>A0A7W7QEY1</accession>